<evidence type="ECO:0000256" key="4">
    <source>
        <dbReference type="ARBA" id="ARBA00022691"/>
    </source>
</evidence>
<keyword evidence="3" id="KW-0808">Transferase</keyword>
<keyword evidence="7" id="KW-0255">Endonuclease</keyword>
<keyword evidence="4" id="KW-0949">S-adenosyl-L-methionine</keyword>
<keyword evidence="2" id="KW-0489">Methyltransferase</keyword>
<gene>
    <name evidence="7" type="ORF">CGS55_03370</name>
</gene>
<dbReference type="InterPro" id="IPR011639">
    <property type="entry name" value="MethylTrfase_TaqI-like_dom"/>
</dbReference>
<dbReference type="SUPFAM" id="SSF53335">
    <property type="entry name" value="S-adenosyl-L-methionine-dependent methyltransferases"/>
    <property type="match status" value="1"/>
</dbReference>
<dbReference type="Gene3D" id="3.40.50.150">
    <property type="entry name" value="Vaccinia Virus protein VP39"/>
    <property type="match status" value="1"/>
</dbReference>
<evidence type="ECO:0000256" key="5">
    <source>
        <dbReference type="ARBA" id="ARBA00047942"/>
    </source>
</evidence>
<dbReference type="Proteomes" id="UP000219901">
    <property type="component" value="Unassembled WGS sequence"/>
</dbReference>
<dbReference type="InterPro" id="IPR029063">
    <property type="entry name" value="SAM-dependent_MTases_sf"/>
</dbReference>
<comment type="caution">
    <text evidence="7">The sequence shown here is derived from an EMBL/GenBank/DDBJ whole genome shotgun (WGS) entry which is preliminary data.</text>
</comment>
<dbReference type="GO" id="GO:0032259">
    <property type="term" value="P:methylation"/>
    <property type="evidence" value="ECO:0007669"/>
    <property type="project" value="UniProtKB-KW"/>
</dbReference>
<dbReference type="InterPro" id="IPR047939">
    <property type="entry name" value="BREX_1_PglX"/>
</dbReference>
<dbReference type="PANTHER" id="PTHR33841">
    <property type="entry name" value="DNA METHYLTRANSFERASE YEEA-RELATED"/>
    <property type="match status" value="1"/>
</dbReference>
<dbReference type="NCBIfam" id="NF033452">
    <property type="entry name" value="BREX_1_MTaseX"/>
    <property type="match status" value="1"/>
</dbReference>
<dbReference type="Pfam" id="PF07669">
    <property type="entry name" value="Eco57I"/>
    <property type="match status" value="1"/>
</dbReference>
<dbReference type="GO" id="GO:0004519">
    <property type="term" value="F:endonuclease activity"/>
    <property type="evidence" value="ECO:0007669"/>
    <property type="project" value="UniProtKB-KW"/>
</dbReference>
<evidence type="ECO:0000313" key="7">
    <source>
        <dbReference type="EMBL" id="PDX73310.1"/>
    </source>
</evidence>
<evidence type="ECO:0000256" key="2">
    <source>
        <dbReference type="ARBA" id="ARBA00022603"/>
    </source>
</evidence>
<evidence type="ECO:0000259" key="6">
    <source>
        <dbReference type="Pfam" id="PF07669"/>
    </source>
</evidence>
<dbReference type="AlphaFoldDB" id="A0A2A7A2E0"/>
<dbReference type="PANTHER" id="PTHR33841:SF1">
    <property type="entry name" value="DNA METHYLTRANSFERASE A"/>
    <property type="match status" value="1"/>
</dbReference>
<proteinExistence type="predicted"/>
<name>A0A2A7A2E0_9FIRM</name>
<dbReference type="GO" id="GO:0009007">
    <property type="term" value="F:site-specific DNA-methyltransferase (adenine-specific) activity"/>
    <property type="evidence" value="ECO:0007669"/>
    <property type="project" value="UniProtKB-EC"/>
</dbReference>
<dbReference type="InterPro" id="IPR050953">
    <property type="entry name" value="N4_N6_ade-DNA_methylase"/>
</dbReference>
<organism evidence="7 8">
    <name type="scientific">Faecalibacterium prausnitzii</name>
    <dbReference type="NCBI Taxonomy" id="853"/>
    <lineage>
        <taxon>Bacteria</taxon>
        <taxon>Bacillati</taxon>
        <taxon>Bacillota</taxon>
        <taxon>Clostridia</taxon>
        <taxon>Eubacteriales</taxon>
        <taxon>Oscillospiraceae</taxon>
        <taxon>Faecalibacterium</taxon>
    </lineage>
</organism>
<protein>
    <recommendedName>
        <fullName evidence="1">site-specific DNA-methyltransferase (adenine-specific)</fullName>
        <ecNumber evidence="1">2.1.1.72</ecNumber>
    </recommendedName>
</protein>
<reference evidence="7 8" key="1">
    <citation type="journal article" date="2017" name="Front. Microbiol.">
        <title>New Insights into the Diversity of the Genus Faecalibacterium.</title>
        <authorList>
            <person name="Benevides L."/>
            <person name="Burman S."/>
            <person name="Martin R."/>
            <person name="Robert V."/>
            <person name="Thomas M."/>
            <person name="Miquel S."/>
            <person name="Chain F."/>
            <person name="Sokol H."/>
            <person name="Bermudez-Humaran L.G."/>
            <person name="Morrison M."/>
            <person name="Langella P."/>
            <person name="Azevedo V.A."/>
            <person name="Chatel J.M."/>
            <person name="Soares S."/>
        </authorList>
    </citation>
    <scope>NUCLEOTIDE SEQUENCE [LARGE SCALE GENOMIC DNA]</scope>
    <source>
        <strain evidence="7 8">CNCM I 4546</strain>
    </source>
</reference>
<dbReference type="RefSeq" id="WP_097782654.1">
    <property type="nucleotide sequence ID" value="NZ_NMTV01000025.1"/>
</dbReference>
<dbReference type="EMBL" id="NMTV01000025">
    <property type="protein sequence ID" value="PDX73310.1"/>
    <property type="molecule type" value="Genomic_DNA"/>
</dbReference>
<evidence type="ECO:0000256" key="3">
    <source>
        <dbReference type="ARBA" id="ARBA00022679"/>
    </source>
</evidence>
<dbReference type="PRINTS" id="PR00507">
    <property type="entry name" value="N12N6MTFRASE"/>
</dbReference>
<evidence type="ECO:0000256" key="1">
    <source>
        <dbReference type="ARBA" id="ARBA00011900"/>
    </source>
</evidence>
<comment type="catalytic activity">
    <reaction evidence="5">
        <text>a 2'-deoxyadenosine in DNA + S-adenosyl-L-methionine = an N(6)-methyl-2'-deoxyadenosine in DNA + S-adenosyl-L-homocysteine + H(+)</text>
        <dbReference type="Rhea" id="RHEA:15197"/>
        <dbReference type="Rhea" id="RHEA-COMP:12418"/>
        <dbReference type="Rhea" id="RHEA-COMP:12419"/>
        <dbReference type="ChEBI" id="CHEBI:15378"/>
        <dbReference type="ChEBI" id="CHEBI:57856"/>
        <dbReference type="ChEBI" id="CHEBI:59789"/>
        <dbReference type="ChEBI" id="CHEBI:90615"/>
        <dbReference type="ChEBI" id="CHEBI:90616"/>
        <dbReference type="EC" id="2.1.1.72"/>
    </reaction>
</comment>
<dbReference type="EC" id="2.1.1.72" evidence="1"/>
<dbReference type="GO" id="GO:0006304">
    <property type="term" value="P:DNA modification"/>
    <property type="evidence" value="ECO:0007669"/>
    <property type="project" value="InterPro"/>
</dbReference>
<sequence length="1272" mass="145624">MNKTAIKNFAIWARNKLIADICYRAGLMGITEKGIADPLPQSTLDAQFYDIGATEPYLVAGEAIKQRRQLVSAIREKETDTDYATAYQYIMEEVAYTWFNRLIAVRFMEVNDYLPSHLRVLSSESGKVEPDLVTTPFDAELPFTAEEEAQIIQWKQDNKLDELFRFLFIKQCNALNEILPGLFEKTTDYTEVLLNLSVVDQEGVVYKLTHDIPEKDFNIEQGGQVEIIGWLYQYYNTEPKAAAFAKNGKITKEEIPAVTQLFTPDWIVRYMVENSLGRLWVEGHPDSDLRKNWKYYLDEAPQEPEVQAKLATIRKEYAALNPEDLTLIDPCMGSGHILVYAFDVLMQIYESVGYSQRDAAKSILEHNLYGLDIDDRAYQLAYFAVMMKARQYNRRILNGENTCHVHAIQESNNIKRAHLKFFGAGLSDSEKNTAKMQLECLLDILTDAKEYGSILNVPEYNWALLRRFVGGIDDEVQISLESAGVEQTAEELQKFIDLGETMARKYWVTVTNPPYAGMSKMNAKLNSFVQDNYADYKSDMFSAFVVKCSTMTRTNGYCAFLTPYVWMFIQSYEKMRKYLYTNTTIETLIQFEYSAFEEATVPICTFAFRKGYIAKKGCYLRLTDFRGGMEVQRQKTLEAINNHNCGYYFEQYSDNFAKIPGSPVVYWVSEKVRDAFANNPMIDDVLETRNGMSTTNNNLFLRCWFEISLLKCGLGDFTRQSAKQSKRKWFRYNKGGEFRRWFGNNDYVVNWENDGEYLKSYVAERYGSYSKEIRSEDRYFDESITWSGVTSSQTGFRYSPQGAIFDSGANGLFAQKAEIVKYTLGFLNTKLVVDFVKCVNPTINTGSGTIGKLPLCIKDSEIEKVNLIVEECIENSRSDWDSFETSWDFTTHPLVSMSKGLWDATSTAAAMDYFYGYLPEASCPLEICYLLWQGQCDERFNKLKANEEELNRIFIDIYGLQDELTPEVEDKDVTVRKADLQRDIKSLLSYAVGCMFGRYSLDVPGLVLAGQPFDEKFVHASNAVTGTGVLGAPGLLRAPGALYLRTEDGVKQCTFAPDVDNVIPITDEEYLEDDIIARLCDWLKVVYGADTLEANLDYIAKALGNKGTTSREVIRNYFVNDFFKDHCQIYSVTGSGKRPIYWLFDSGKQNGFKALVYLHRYTPDTIGTLRVDYLHKMQRVYESEINRMQDMMDHTTNAREAAAASKRKDKLTKQLKECRDYDEKISHLALSRIALDLDDGVKVNYRKLQTAADGKFYEVLADSKNIMVKEKK</sequence>
<accession>A0A2A7A2E0</accession>
<keyword evidence="7" id="KW-0540">Nuclease</keyword>
<feature type="domain" description="Type II methyltransferase M.TaqI-like" evidence="6">
    <location>
        <begin position="366"/>
        <end position="596"/>
    </location>
</feature>
<evidence type="ECO:0000313" key="8">
    <source>
        <dbReference type="Proteomes" id="UP000219901"/>
    </source>
</evidence>
<keyword evidence="7" id="KW-0378">Hydrolase</keyword>